<keyword evidence="4" id="KW-1185">Reference proteome</keyword>
<dbReference type="EMBL" id="JAULSV010000006">
    <property type="protein sequence ID" value="KAK0641675.1"/>
    <property type="molecule type" value="Genomic_DNA"/>
</dbReference>
<keyword evidence="2" id="KW-0472">Membrane</keyword>
<keyword evidence="2" id="KW-0812">Transmembrane</keyword>
<dbReference type="AlphaFoldDB" id="A0AA40CKD4"/>
<dbReference type="NCBIfam" id="TIGR01167">
    <property type="entry name" value="LPXTG_anchor"/>
    <property type="match status" value="1"/>
</dbReference>
<gene>
    <name evidence="3" type="ORF">B0T16DRAFT_219295</name>
</gene>
<sequence length="458" mass="48698">MTTTSASGAASSTEKKLIGPLSSFAPPSSCFSEFDLAISLDAATSVTALVSWGHTIDAGPCYPSASSLAQPGGGYFSPGICPLGWTALPEVPTRTTVTATRVSFLTARPLPTQGLAGRRAEVETTLFCCPSGYAFVWPDIGSGRCISTLFDGKGPPHDVTLHPLTGPTDIVRNPTYILPSQISPAVSYNFALNGILTFTQAVVSHVYATVLEVRHQGSPDGIPIIPNPNGGSDAASGIGGLSTGAKAGIAIGAVLGVLLLATAAFVLWRRRRNRHREISHPGLPEVHDTQRFEKDGKNVAFVPPTVHELDSSHDAPPSAHELPSVTTATTTTTAHGSDPQEPTSAPHMAAPWKSEPDSQFLPPPSLEPPATDLPARSPSPPNRESAGATPDPPGNGKLEQLQRELERVRAERERLHQIQQLESRETELERLIQQEMARGPQLESRDRRVSAFNDGHFE</sequence>
<name>A0AA40CKD4_9PEZI</name>
<evidence type="ECO:0000313" key="4">
    <source>
        <dbReference type="Proteomes" id="UP001174936"/>
    </source>
</evidence>
<evidence type="ECO:0000313" key="3">
    <source>
        <dbReference type="EMBL" id="KAK0641675.1"/>
    </source>
</evidence>
<feature type="compositionally biased region" description="Basic and acidic residues" evidence="1">
    <location>
        <begin position="443"/>
        <end position="458"/>
    </location>
</feature>
<proteinExistence type="predicted"/>
<evidence type="ECO:0000256" key="2">
    <source>
        <dbReference type="SAM" id="Phobius"/>
    </source>
</evidence>
<comment type="caution">
    <text evidence="3">The sequence shown here is derived from an EMBL/GenBank/DDBJ whole genome shotgun (WGS) entry which is preliminary data.</text>
</comment>
<accession>A0AA40CKD4</accession>
<dbReference type="Proteomes" id="UP001174936">
    <property type="component" value="Unassembled WGS sequence"/>
</dbReference>
<organism evidence="3 4">
    <name type="scientific">Cercophora newfieldiana</name>
    <dbReference type="NCBI Taxonomy" id="92897"/>
    <lineage>
        <taxon>Eukaryota</taxon>
        <taxon>Fungi</taxon>
        <taxon>Dikarya</taxon>
        <taxon>Ascomycota</taxon>
        <taxon>Pezizomycotina</taxon>
        <taxon>Sordariomycetes</taxon>
        <taxon>Sordariomycetidae</taxon>
        <taxon>Sordariales</taxon>
        <taxon>Lasiosphaeriaceae</taxon>
        <taxon>Cercophora</taxon>
    </lineage>
</organism>
<evidence type="ECO:0000256" key="1">
    <source>
        <dbReference type="SAM" id="MobiDB-lite"/>
    </source>
</evidence>
<feature type="region of interest" description="Disordered" evidence="1">
    <location>
        <begin position="307"/>
        <end position="400"/>
    </location>
</feature>
<feature type="region of interest" description="Disordered" evidence="1">
    <location>
        <begin position="433"/>
        <end position="458"/>
    </location>
</feature>
<reference evidence="3" key="1">
    <citation type="submission" date="2023-06" db="EMBL/GenBank/DDBJ databases">
        <title>Genome-scale phylogeny and comparative genomics of the fungal order Sordariales.</title>
        <authorList>
            <consortium name="Lawrence Berkeley National Laboratory"/>
            <person name="Hensen N."/>
            <person name="Bonometti L."/>
            <person name="Westerberg I."/>
            <person name="Brannstrom I.O."/>
            <person name="Guillou S."/>
            <person name="Cros-Aarteil S."/>
            <person name="Calhoun S."/>
            <person name="Haridas S."/>
            <person name="Kuo A."/>
            <person name="Mondo S."/>
            <person name="Pangilinan J."/>
            <person name="Riley R."/>
            <person name="Labutti K."/>
            <person name="Andreopoulos B."/>
            <person name="Lipzen A."/>
            <person name="Chen C."/>
            <person name="Yanf M."/>
            <person name="Daum C."/>
            <person name="Ng V."/>
            <person name="Clum A."/>
            <person name="Steindorff A."/>
            <person name="Ohm R."/>
            <person name="Martin F."/>
            <person name="Silar P."/>
            <person name="Natvig D."/>
            <person name="Lalanne C."/>
            <person name="Gautier V."/>
            <person name="Ament-Velasquez S.L."/>
            <person name="Kruys A."/>
            <person name="Hutchinson M.I."/>
            <person name="Powell A.J."/>
            <person name="Barry K."/>
            <person name="Miller A.N."/>
            <person name="Grigoriev I.V."/>
            <person name="Debuchy R."/>
            <person name="Gladieux P."/>
            <person name="Thoren M.H."/>
            <person name="Johannesson H."/>
        </authorList>
    </citation>
    <scope>NUCLEOTIDE SEQUENCE</scope>
    <source>
        <strain evidence="3">SMH2532-1</strain>
    </source>
</reference>
<protein>
    <submittedName>
        <fullName evidence="3">Uncharacterized protein</fullName>
    </submittedName>
</protein>
<keyword evidence="2" id="KW-1133">Transmembrane helix</keyword>
<feature type="transmembrane region" description="Helical" evidence="2">
    <location>
        <begin position="247"/>
        <end position="268"/>
    </location>
</feature>